<dbReference type="EMBL" id="JWIO01000031">
    <property type="protein sequence ID" value="KLL10493.1"/>
    <property type="molecule type" value="Genomic_DNA"/>
</dbReference>
<feature type="domain" description="PurE" evidence="2">
    <location>
        <begin position="189"/>
        <end position="321"/>
    </location>
</feature>
<accession>A0ABR5F191</accession>
<dbReference type="Gene3D" id="3.40.50.1970">
    <property type="match status" value="1"/>
</dbReference>
<gene>
    <name evidence="3" type="ORF">FrCorBMG51_17620</name>
</gene>
<evidence type="ECO:0000256" key="1">
    <source>
        <dbReference type="SAM" id="MobiDB-lite"/>
    </source>
</evidence>
<dbReference type="Pfam" id="PF00731">
    <property type="entry name" value="AIRC"/>
    <property type="match status" value="1"/>
</dbReference>
<reference evidence="3 4" key="1">
    <citation type="submission" date="2014-12" db="EMBL/GenBank/DDBJ databases">
        <title>Frankia sp. BMG5.1 draft genome.</title>
        <authorList>
            <person name="Gtari M."/>
            <person name="Ghodhbane-Gtari F."/>
            <person name="Nouioui I."/>
            <person name="Ktari A."/>
            <person name="Hezbri K."/>
            <person name="Mimouni W."/>
            <person name="Sbissi I."/>
            <person name="Ayari A."/>
            <person name="Yamanaka T."/>
            <person name="Normand P."/>
            <person name="Tisa L.S."/>
            <person name="Boudabous A."/>
        </authorList>
    </citation>
    <scope>NUCLEOTIDE SEQUENCE [LARGE SCALE GENOMIC DNA]</scope>
    <source>
        <strain evidence="3 4">BMG5.1</strain>
    </source>
</reference>
<dbReference type="Proteomes" id="UP000035425">
    <property type="component" value="Unassembled WGS sequence"/>
</dbReference>
<evidence type="ECO:0000313" key="3">
    <source>
        <dbReference type="EMBL" id="KLL10493.1"/>
    </source>
</evidence>
<organism evidence="3 4">
    <name type="scientific">Protofrankia coriariae</name>
    <dbReference type="NCBI Taxonomy" id="1562887"/>
    <lineage>
        <taxon>Bacteria</taxon>
        <taxon>Bacillati</taxon>
        <taxon>Actinomycetota</taxon>
        <taxon>Actinomycetes</taxon>
        <taxon>Frankiales</taxon>
        <taxon>Frankiaceae</taxon>
        <taxon>Protofrankia</taxon>
    </lineage>
</organism>
<name>A0ABR5F191_9ACTN</name>
<protein>
    <submittedName>
        <fullName evidence="3">1-(5-phosphoribosyl)-5-amino-4-imidazole-carboxylate carboxylase</fullName>
    </submittedName>
</protein>
<dbReference type="PANTHER" id="PTHR43064:SF1">
    <property type="entry name" value="SLL1489 PROTEIN"/>
    <property type="match status" value="1"/>
</dbReference>
<feature type="region of interest" description="Disordered" evidence="1">
    <location>
        <begin position="134"/>
        <end position="158"/>
    </location>
</feature>
<comment type="caution">
    <text evidence="3">The sequence shown here is derived from an EMBL/GenBank/DDBJ whole genome shotgun (WGS) entry which is preliminary data.</text>
</comment>
<dbReference type="RefSeq" id="WP_047224152.1">
    <property type="nucleotide sequence ID" value="NZ_JWIO01000031.1"/>
</dbReference>
<dbReference type="InterPro" id="IPR000031">
    <property type="entry name" value="PurE_dom"/>
</dbReference>
<feature type="compositionally biased region" description="Low complexity" evidence="1">
    <location>
        <begin position="134"/>
        <end position="155"/>
    </location>
</feature>
<keyword evidence="4" id="KW-1185">Reference proteome</keyword>
<dbReference type="PANTHER" id="PTHR43064">
    <property type="entry name" value="PHOSPHORIBOSYLAMINOIMIDAZOLE CARBOXYLASE-RELATED"/>
    <property type="match status" value="1"/>
</dbReference>
<dbReference type="SMART" id="SM01001">
    <property type="entry name" value="AIRC"/>
    <property type="match status" value="1"/>
</dbReference>
<evidence type="ECO:0000259" key="2">
    <source>
        <dbReference type="SMART" id="SM01001"/>
    </source>
</evidence>
<evidence type="ECO:0000313" key="4">
    <source>
        <dbReference type="Proteomes" id="UP000035425"/>
    </source>
</evidence>
<dbReference type="SUPFAM" id="SSF52255">
    <property type="entry name" value="N5-CAIR mutase (phosphoribosylaminoimidazole carboxylase, PurE)"/>
    <property type="match status" value="1"/>
</dbReference>
<dbReference type="InterPro" id="IPR039476">
    <property type="entry name" value="P2CMN_synthase_LarB"/>
</dbReference>
<dbReference type="NCBIfam" id="NF033503">
    <property type="entry name" value="LarB"/>
    <property type="match status" value="1"/>
</dbReference>
<sequence>MDTEDVRLLLDAVASGTVGPDDALARLAAGPLGDGSGWTDLGYARVDTHRGLRTGDPEVVYAAGKTPAQTVGIVAELRRTAGPGRPTLVTRADAATVTALRARWPNELTTSAQTPAEAPGGAFAALSATAGHTAAATTDHTAGHTSTTNHTAANHPVGHASHSVFAGHAAGISQTAATVAIGPLPAARGRVVVVCAGTSDAPVAAEAALTARASGVGVETIMDVGVAGLHRVLAVRDRLAEADCLIVIAGMEGALPSVIGGLVGTPVVAVPTSIGYGASFGGLTALLAMLTSCAPGIAVCNIDNGFGAGIFAARVARRSAVASAPQPQP</sequence>
<proteinExistence type="predicted"/>